<keyword evidence="2" id="KW-0472">Membrane</keyword>
<dbReference type="InterPro" id="IPR052901">
    <property type="entry name" value="Bact_TGase-like"/>
</dbReference>
<feature type="transmembrane region" description="Helical" evidence="2">
    <location>
        <begin position="194"/>
        <end position="213"/>
    </location>
</feature>
<feature type="transmembrane region" description="Helical" evidence="2">
    <location>
        <begin position="86"/>
        <end position="113"/>
    </location>
</feature>
<evidence type="ECO:0000313" key="5">
    <source>
        <dbReference type="Proteomes" id="UP000826651"/>
    </source>
</evidence>
<organism evidence="4 5">
    <name type="scientific">Occultella gossypii</name>
    <dbReference type="NCBI Taxonomy" id="2800820"/>
    <lineage>
        <taxon>Bacteria</taxon>
        <taxon>Bacillati</taxon>
        <taxon>Actinomycetota</taxon>
        <taxon>Actinomycetes</taxon>
        <taxon>Micrococcales</taxon>
        <taxon>Ruaniaceae</taxon>
        <taxon>Occultella</taxon>
    </lineage>
</organism>
<feature type="transmembrane region" description="Helical" evidence="2">
    <location>
        <begin position="34"/>
        <end position="52"/>
    </location>
</feature>
<feature type="transmembrane region" description="Helical" evidence="2">
    <location>
        <begin position="145"/>
        <end position="164"/>
    </location>
</feature>
<accession>A0ABS7S640</accession>
<sequence length="756" mass="79948">MSAPVMAMDPVQADEPTPGRGPLPVFNWFTRARVINAVVPVVLLAMALAPLQQVYLTGHLYITVIGGLVLGGGIAVLGAMRRLSTLTVLAVALVVFFLCGALAAPTTAIAGILPTPTTWRVMGLGMVTVWKSVLTLDPPLGTGSGLLLLPYVLAFFGALISVTISLRAKHYSLSLIPPALVLIASILFGTRLSVLAGVLGVAGVLISLTWVAWRADRLEPNRVLAASIVLGLAALGGTSASVFAAPTTPRVVLRDFVDPPPDPQDYSSPLAGFRNFVDDQAEDTVFTVDGLPGGTERIRLAALDAYNGTVWNVAGGDSAGTGAFMRTGERIAVDVPENAVSTSVDVGEYRGVWLPNVGNTLDVDFTAGDTDALTDSFYYNSATDTGLVTVGLTEGDAYDLLSAPAGAEPDDVTQLVASRIAQPAPRNVPDIIGSLAGQWAADANSDYAKVEAIASALSTQGFFSHGLVGEVPSRPGHGAARLLSMFEGEQMVGDDEQYAAVMALMIRELGYPARVVMGFEVPTGSDAGSVAITGDDVAAWVEVPFDGVGWLPFFPTPDEDQIPQSEDPDPVDRPQPQVLQPPPPPQEPPDVPPQDRDDADVEDQQMKDEESFVRWLLIGAAVGVPILVLLSPLMVIAALKARRRKRRRVRGAPVQRIAGGWSEIEDQAVDLGVTHGPGSTRREAAASFDEAFPAAATVALARRADASVFAPETAADSDAVAYWQDVGTATGRLRHGVNRRQRLRARFSVRSLRRRT</sequence>
<evidence type="ECO:0000259" key="3">
    <source>
        <dbReference type="SMART" id="SM00460"/>
    </source>
</evidence>
<feature type="transmembrane region" description="Helical" evidence="2">
    <location>
        <begin position="58"/>
        <end position="79"/>
    </location>
</feature>
<dbReference type="Pfam" id="PF01841">
    <property type="entry name" value="Transglut_core"/>
    <property type="match status" value="1"/>
</dbReference>
<dbReference type="InterPro" id="IPR038765">
    <property type="entry name" value="Papain-like_cys_pep_sf"/>
</dbReference>
<evidence type="ECO:0000256" key="1">
    <source>
        <dbReference type="SAM" id="MobiDB-lite"/>
    </source>
</evidence>
<protein>
    <submittedName>
        <fullName evidence="4">Transglutaminase domain-containing protein</fullName>
    </submittedName>
</protein>
<keyword evidence="5" id="KW-1185">Reference proteome</keyword>
<comment type="caution">
    <text evidence="4">The sequence shown here is derived from an EMBL/GenBank/DDBJ whole genome shotgun (WGS) entry which is preliminary data.</text>
</comment>
<evidence type="ECO:0000256" key="2">
    <source>
        <dbReference type="SAM" id="Phobius"/>
    </source>
</evidence>
<feature type="compositionally biased region" description="Pro residues" evidence="1">
    <location>
        <begin position="579"/>
        <end position="592"/>
    </location>
</feature>
<dbReference type="SMART" id="SM00460">
    <property type="entry name" value="TGc"/>
    <property type="match status" value="1"/>
</dbReference>
<dbReference type="PANTHER" id="PTHR42736">
    <property type="entry name" value="PROTEIN-GLUTAMINE GAMMA-GLUTAMYLTRANSFERASE"/>
    <property type="match status" value="1"/>
</dbReference>
<name>A0ABS7S640_9MICO</name>
<feature type="region of interest" description="Disordered" evidence="1">
    <location>
        <begin position="556"/>
        <end position="606"/>
    </location>
</feature>
<dbReference type="Gene3D" id="3.10.620.30">
    <property type="match status" value="1"/>
</dbReference>
<feature type="domain" description="Transglutaminase-like" evidence="3">
    <location>
        <begin position="487"/>
        <end position="557"/>
    </location>
</feature>
<feature type="transmembrane region" description="Helical" evidence="2">
    <location>
        <begin position="615"/>
        <end position="639"/>
    </location>
</feature>
<dbReference type="InterPro" id="IPR021878">
    <property type="entry name" value="TgpA_N"/>
</dbReference>
<reference evidence="4 5" key="1">
    <citation type="submission" date="2021-04" db="EMBL/GenBank/DDBJ databases">
        <title>Ruania sp. nov., isolated from sandy soil of mangrove forest.</title>
        <authorList>
            <person name="Ge X."/>
            <person name="Huang R."/>
            <person name="Liu W."/>
        </authorList>
    </citation>
    <scope>NUCLEOTIDE SEQUENCE [LARGE SCALE GENOMIC DNA]</scope>
    <source>
        <strain evidence="4 5">N2-46</strain>
    </source>
</reference>
<evidence type="ECO:0000313" key="4">
    <source>
        <dbReference type="EMBL" id="MBZ2195235.1"/>
    </source>
</evidence>
<proteinExistence type="predicted"/>
<feature type="transmembrane region" description="Helical" evidence="2">
    <location>
        <begin position="225"/>
        <end position="245"/>
    </location>
</feature>
<feature type="transmembrane region" description="Helical" evidence="2">
    <location>
        <begin position="171"/>
        <end position="188"/>
    </location>
</feature>
<dbReference type="RefSeq" id="WP_223402949.1">
    <property type="nucleotide sequence ID" value="NZ_JAGSHT010000003.1"/>
</dbReference>
<dbReference type="Proteomes" id="UP000826651">
    <property type="component" value="Unassembled WGS sequence"/>
</dbReference>
<gene>
    <name evidence="4" type="ORF">KCQ71_03625</name>
</gene>
<keyword evidence="2" id="KW-0812">Transmembrane</keyword>
<dbReference type="SUPFAM" id="SSF54001">
    <property type="entry name" value="Cysteine proteinases"/>
    <property type="match status" value="1"/>
</dbReference>
<feature type="compositionally biased region" description="Acidic residues" evidence="1">
    <location>
        <begin position="557"/>
        <end position="569"/>
    </location>
</feature>
<keyword evidence="2" id="KW-1133">Transmembrane helix</keyword>
<dbReference type="PANTHER" id="PTHR42736:SF1">
    <property type="entry name" value="PROTEIN-GLUTAMINE GAMMA-GLUTAMYLTRANSFERASE"/>
    <property type="match status" value="1"/>
</dbReference>
<dbReference type="Pfam" id="PF11992">
    <property type="entry name" value="TgpA_N"/>
    <property type="match status" value="1"/>
</dbReference>
<dbReference type="InterPro" id="IPR002931">
    <property type="entry name" value="Transglutaminase-like"/>
</dbReference>
<dbReference type="EMBL" id="JAGSHT010000003">
    <property type="protein sequence ID" value="MBZ2195235.1"/>
    <property type="molecule type" value="Genomic_DNA"/>
</dbReference>